<dbReference type="Proteomes" id="UP001055307">
    <property type="component" value="Unassembled WGS sequence"/>
</dbReference>
<accession>A0AAV4ZD68</accession>
<sequence>MKNHVQRGENITLLAPVSVLSGNGLLVGAMFGVAAGDAAIGEDLDLVTVGVFTLPKVSAQVMAVGDPLYWDAAAKLVTKTASGNTKIGVAVETVAAQSGTVAVRLNGSF</sequence>
<dbReference type="InterPro" id="IPR011231">
    <property type="entry name" value="Phage_VT1-Sakai_H0018"/>
</dbReference>
<dbReference type="EMBL" id="BPQF01000031">
    <property type="protein sequence ID" value="GJD41945.1"/>
    <property type="molecule type" value="Genomic_DNA"/>
</dbReference>
<protein>
    <recommendedName>
        <fullName evidence="3">DUF2190 family protein</fullName>
    </recommendedName>
</protein>
<evidence type="ECO:0000313" key="2">
    <source>
        <dbReference type="Proteomes" id="UP001055307"/>
    </source>
</evidence>
<reference evidence="1" key="1">
    <citation type="journal article" date="2016" name="Front. Microbiol.">
        <title>Genome Sequence of the Piezophilic, Mesophilic Sulfate-Reducing Bacterium Desulfovibrio indicus J2T.</title>
        <authorList>
            <person name="Cao J."/>
            <person name="Maignien L."/>
            <person name="Shao Z."/>
            <person name="Alain K."/>
            <person name="Jebbar M."/>
        </authorList>
    </citation>
    <scope>NUCLEOTIDE SEQUENCE</scope>
    <source>
        <strain evidence="1">DSM 21893</strain>
    </source>
</reference>
<comment type="caution">
    <text evidence="1">The sequence shown here is derived from an EMBL/GenBank/DDBJ whole genome shotgun (WGS) entry which is preliminary data.</text>
</comment>
<keyword evidence="2" id="KW-1185">Reference proteome</keyword>
<organism evidence="1 2">
    <name type="scientific">Methylobacterium bullatum</name>
    <dbReference type="NCBI Taxonomy" id="570505"/>
    <lineage>
        <taxon>Bacteria</taxon>
        <taxon>Pseudomonadati</taxon>
        <taxon>Pseudomonadota</taxon>
        <taxon>Alphaproteobacteria</taxon>
        <taxon>Hyphomicrobiales</taxon>
        <taxon>Methylobacteriaceae</taxon>
        <taxon>Methylobacterium</taxon>
    </lineage>
</organism>
<proteinExistence type="predicted"/>
<name>A0AAV4ZD68_9HYPH</name>
<dbReference type="AlphaFoldDB" id="A0AAV4ZD68"/>
<dbReference type="RefSeq" id="WP_192215740.1">
    <property type="nucleotide sequence ID" value="NZ_BPQF01000031.1"/>
</dbReference>
<dbReference type="PIRSF" id="PIRSF030771">
    <property type="entry name" value="UCP030771"/>
    <property type="match status" value="1"/>
</dbReference>
<dbReference type="Pfam" id="PF09956">
    <property type="entry name" value="Phage_cement_2"/>
    <property type="match status" value="1"/>
</dbReference>
<evidence type="ECO:0000313" key="1">
    <source>
        <dbReference type="EMBL" id="GJD41945.1"/>
    </source>
</evidence>
<evidence type="ECO:0008006" key="3">
    <source>
        <dbReference type="Google" id="ProtNLM"/>
    </source>
</evidence>
<gene>
    <name evidence="1" type="ORF">OICFNHDK_4431</name>
</gene>
<reference evidence="1" key="2">
    <citation type="submission" date="2021-08" db="EMBL/GenBank/DDBJ databases">
        <authorList>
            <person name="Tani A."/>
            <person name="Ola A."/>
            <person name="Ogura Y."/>
            <person name="Katsura K."/>
            <person name="Hayashi T."/>
        </authorList>
    </citation>
    <scope>NUCLEOTIDE SEQUENCE</scope>
    <source>
        <strain evidence="1">DSM 21893</strain>
    </source>
</reference>